<dbReference type="CDD" id="cd19088">
    <property type="entry name" value="AKR_AKR13B1"/>
    <property type="match status" value="1"/>
</dbReference>
<protein>
    <submittedName>
        <fullName evidence="3">Aryl-alcohol dehydrogenase-like predicted oxidoreductase</fullName>
    </submittedName>
</protein>
<dbReference type="NCBIfam" id="NF007695">
    <property type="entry name" value="PRK10376.1"/>
    <property type="match status" value="1"/>
</dbReference>
<comment type="caution">
    <text evidence="3">The sequence shown here is derived from an EMBL/GenBank/DDBJ whole genome shotgun (WGS) entry which is preliminary data.</text>
</comment>
<dbReference type="GO" id="GO:0005737">
    <property type="term" value="C:cytoplasm"/>
    <property type="evidence" value="ECO:0007669"/>
    <property type="project" value="TreeGrafter"/>
</dbReference>
<accession>A0A839PS67</accession>
<dbReference type="RefSeq" id="WP_184509440.1">
    <property type="nucleotide sequence ID" value="NZ_JACHVT010000003.1"/>
</dbReference>
<dbReference type="InterPro" id="IPR050791">
    <property type="entry name" value="Aldo-Keto_reductase"/>
</dbReference>
<evidence type="ECO:0000313" key="3">
    <source>
        <dbReference type="EMBL" id="MBB2986367.1"/>
    </source>
</evidence>
<evidence type="ECO:0000259" key="2">
    <source>
        <dbReference type="Pfam" id="PF00248"/>
    </source>
</evidence>
<feature type="domain" description="NADP-dependent oxidoreductase" evidence="2">
    <location>
        <begin position="14"/>
        <end position="284"/>
    </location>
</feature>
<dbReference type="AlphaFoldDB" id="A0A839PS67"/>
<sequence>MTDTYRLADTTVHRIGYGAMQLPGPGVMGPPRDRDEALRVLRRAVELGVDHIDTAQFYGPDVSNELIREALHPYPAGLALVTKVGARRDAEGQWLPAQSPADLRADVEANLRSLGTERLTAVNLRRMDEHGVGGVPIEEQLGELAALRDEGKIAGVGVSTVDAGQLDAAIATTAIVCVQNAFSLVDQSDAGVLDRCTAEGIAYVPYFPLGSAFPDMPKVVDRPAVQAVAARLGVPAARVGLAWLLARAENVLLIPGTSSVAHLEDNMAVADVHLSQDDLAELATVTA</sequence>
<organism evidence="3 4">
    <name type="scientific">Terracoccus luteus</name>
    <dbReference type="NCBI Taxonomy" id="53356"/>
    <lineage>
        <taxon>Bacteria</taxon>
        <taxon>Bacillati</taxon>
        <taxon>Actinomycetota</taxon>
        <taxon>Actinomycetes</taxon>
        <taxon>Micrococcales</taxon>
        <taxon>Intrasporangiaceae</taxon>
        <taxon>Terracoccus</taxon>
    </lineage>
</organism>
<dbReference type="SUPFAM" id="SSF51430">
    <property type="entry name" value="NAD(P)-linked oxidoreductase"/>
    <property type="match status" value="1"/>
</dbReference>
<dbReference type="InterPro" id="IPR036812">
    <property type="entry name" value="NAD(P)_OxRdtase_dom_sf"/>
</dbReference>
<dbReference type="EMBL" id="JACHVT010000003">
    <property type="protein sequence ID" value="MBB2986367.1"/>
    <property type="molecule type" value="Genomic_DNA"/>
</dbReference>
<evidence type="ECO:0000256" key="1">
    <source>
        <dbReference type="ARBA" id="ARBA00023002"/>
    </source>
</evidence>
<dbReference type="Gene3D" id="3.20.20.100">
    <property type="entry name" value="NADP-dependent oxidoreductase domain"/>
    <property type="match status" value="1"/>
</dbReference>
<dbReference type="PANTHER" id="PTHR43625:SF40">
    <property type="entry name" value="ALDO-KETO REDUCTASE YAKC [NADP(+)]"/>
    <property type="match status" value="1"/>
</dbReference>
<proteinExistence type="predicted"/>
<gene>
    <name evidence="3" type="ORF">FHW14_001521</name>
</gene>
<dbReference type="PANTHER" id="PTHR43625">
    <property type="entry name" value="AFLATOXIN B1 ALDEHYDE REDUCTASE"/>
    <property type="match status" value="1"/>
</dbReference>
<dbReference type="Pfam" id="PF00248">
    <property type="entry name" value="Aldo_ket_red"/>
    <property type="match status" value="1"/>
</dbReference>
<reference evidence="3 4" key="1">
    <citation type="submission" date="2020-08" db="EMBL/GenBank/DDBJ databases">
        <title>Genomic Encyclopedia of Type Strains, Phase IV (KMG-V): Genome sequencing to study the core and pangenomes of soil and plant-associated prokaryotes.</title>
        <authorList>
            <person name="Whitman W."/>
        </authorList>
    </citation>
    <scope>NUCLEOTIDE SEQUENCE [LARGE SCALE GENOMIC DNA]</scope>
    <source>
        <strain evidence="3 4">B3ACCR2</strain>
    </source>
</reference>
<dbReference type="Proteomes" id="UP000590811">
    <property type="component" value="Unassembled WGS sequence"/>
</dbReference>
<dbReference type="PRINTS" id="PR00069">
    <property type="entry name" value="ALDKETRDTASE"/>
</dbReference>
<dbReference type="InterPro" id="IPR023210">
    <property type="entry name" value="NADP_OxRdtase_dom"/>
</dbReference>
<dbReference type="InterPro" id="IPR020471">
    <property type="entry name" value="AKR"/>
</dbReference>
<dbReference type="GO" id="GO:0016491">
    <property type="term" value="F:oxidoreductase activity"/>
    <property type="evidence" value="ECO:0007669"/>
    <property type="project" value="UniProtKB-KW"/>
</dbReference>
<name>A0A839PS67_9MICO</name>
<keyword evidence="1" id="KW-0560">Oxidoreductase</keyword>
<evidence type="ECO:0000313" key="4">
    <source>
        <dbReference type="Proteomes" id="UP000590811"/>
    </source>
</evidence>